<dbReference type="RefSeq" id="WP_375734700.1">
    <property type="nucleotide sequence ID" value="NZ_JBCGDC010000040.1"/>
</dbReference>
<evidence type="ECO:0000313" key="1">
    <source>
        <dbReference type="EMBL" id="MFB6394588.1"/>
    </source>
</evidence>
<evidence type="ECO:0008006" key="3">
    <source>
        <dbReference type="Google" id="ProtNLM"/>
    </source>
</evidence>
<sequence>MPGRPAVLGFVDRLVMTLANLRPGDQGDRRLRRRRPTLWCGSYRPGRMHDATAARTEGIETLLHAYPQAKALVDTGYQA</sequence>
<protein>
    <recommendedName>
        <fullName evidence="3">Transposase</fullName>
    </recommendedName>
</protein>
<name>A0ABV5CRG6_9ACTN</name>
<reference evidence="1 2" key="1">
    <citation type="submission" date="2024-04" db="EMBL/GenBank/DDBJ databases">
        <title>Polymorphospora sp. isolated from Baiyangdian Lake in Xiong'an New Area.</title>
        <authorList>
            <person name="Zhang X."/>
            <person name="Liu J."/>
        </authorList>
    </citation>
    <scope>NUCLEOTIDE SEQUENCE [LARGE SCALE GENOMIC DNA]</scope>
    <source>
        <strain evidence="1 2">2-325</strain>
    </source>
</reference>
<keyword evidence="2" id="KW-1185">Reference proteome</keyword>
<evidence type="ECO:0000313" key="2">
    <source>
        <dbReference type="Proteomes" id="UP001582793"/>
    </source>
</evidence>
<proteinExistence type="predicted"/>
<accession>A0ABV5CRG6</accession>
<gene>
    <name evidence="1" type="ORF">AAFH96_15940</name>
</gene>
<comment type="caution">
    <text evidence="1">The sequence shown here is derived from an EMBL/GenBank/DDBJ whole genome shotgun (WGS) entry which is preliminary data.</text>
</comment>
<organism evidence="1 2">
    <name type="scientific">Polymorphospora lycopeni</name>
    <dbReference type="NCBI Taxonomy" id="3140240"/>
    <lineage>
        <taxon>Bacteria</taxon>
        <taxon>Bacillati</taxon>
        <taxon>Actinomycetota</taxon>
        <taxon>Actinomycetes</taxon>
        <taxon>Micromonosporales</taxon>
        <taxon>Micromonosporaceae</taxon>
        <taxon>Polymorphospora</taxon>
    </lineage>
</organism>
<dbReference type="Proteomes" id="UP001582793">
    <property type="component" value="Unassembled WGS sequence"/>
</dbReference>
<dbReference type="EMBL" id="JBCGDC010000040">
    <property type="protein sequence ID" value="MFB6394588.1"/>
    <property type="molecule type" value="Genomic_DNA"/>
</dbReference>